<dbReference type="EMBL" id="MCFL01000001">
    <property type="protein sequence ID" value="ORZ41571.1"/>
    <property type="molecule type" value="Genomic_DNA"/>
</dbReference>
<dbReference type="AlphaFoldDB" id="A0A1Y2I6B1"/>
<sequence>MYLYASPERAQPLKHMSWVLVPDAFQLVAYFIRAGQPDLLRRTLVHLLAILPNLATESQPLSRFDPAIFVAGMTRWRAMFRGMMSTLSDSKSASRAVQVMHWLMDHGFTYDLGDGEIATHAGHCGALMELFFTFDVPKLAQLADRPRSRYYLGYKLIKWMAGNSDMSADAQNQLLAAAAEHDLLDQFGMGQLMWDACLASDTDRQTWVIKHQASKESLHDMIRAALLLYNYKVADSTARRVVTTLLNHVIDAGICPTEFAIASHPLDLARFAVAWLNRFPDQADLHEAHGPNMERARLLGKALFHVIHRQHVARELYVLADPSLSVQSTLCAVAAYLSYLVLHPPHNRQHLDAQTSIVPNIMTIVSSAFAAQDPPVPQPNSVFNANLVPSISTGFQAAIRSITTISTGLDQAMARFLFDQIHSLDPAFAKEHVCWSKDTCVWAWHLFSAKEIEALGPRLTYQFAVSAIWRAGKAANKDSVVAILCVLPEHIRDSRPFLSALKSLNATSRMVAAGLSECGWNWETATVNCGAA</sequence>
<organism evidence="1 2">
    <name type="scientific">Catenaria anguillulae PL171</name>
    <dbReference type="NCBI Taxonomy" id="765915"/>
    <lineage>
        <taxon>Eukaryota</taxon>
        <taxon>Fungi</taxon>
        <taxon>Fungi incertae sedis</taxon>
        <taxon>Blastocladiomycota</taxon>
        <taxon>Blastocladiomycetes</taxon>
        <taxon>Blastocladiales</taxon>
        <taxon>Catenariaceae</taxon>
        <taxon>Catenaria</taxon>
    </lineage>
</organism>
<gene>
    <name evidence="1" type="ORF">BCR44DRAFT_1423087</name>
</gene>
<protein>
    <submittedName>
        <fullName evidence="1">Uncharacterized protein</fullName>
    </submittedName>
</protein>
<keyword evidence="2" id="KW-1185">Reference proteome</keyword>
<evidence type="ECO:0000313" key="1">
    <source>
        <dbReference type="EMBL" id="ORZ41571.1"/>
    </source>
</evidence>
<reference evidence="1 2" key="1">
    <citation type="submission" date="2016-07" db="EMBL/GenBank/DDBJ databases">
        <title>Pervasive Adenine N6-methylation of Active Genes in Fungi.</title>
        <authorList>
            <consortium name="DOE Joint Genome Institute"/>
            <person name="Mondo S.J."/>
            <person name="Dannebaum R.O."/>
            <person name="Kuo R.C."/>
            <person name="Labutti K."/>
            <person name="Haridas S."/>
            <person name="Kuo A."/>
            <person name="Salamov A."/>
            <person name="Ahrendt S.R."/>
            <person name="Lipzen A."/>
            <person name="Sullivan W."/>
            <person name="Andreopoulos W.B."/>
            <person name="Clum A."/>
            <person name="Lindquist E."/>
            <person name="Daum C."/>
            <person name="Ramamoorthy G.K."/>
            <person name="Gryganskyi A."/>
            <person name="Culley D."/>
            <person name="Magnuson J.K."/>
            <person name="James T.Y."/>
            <person name="O'Malley M.A."/>
            <person name="Stajich J.E."/>
            <person name="Spatafora J.W."/>
            <person name="Visel A."/>
            <person name="Grigoriev I.V."/>
        </authorList>
    </citation>
    <scope>NUCLEOTIDE SEQUENCE [LARGE SCALE GENOMIC DNA]</scope>
    <source>
        <strain evidence="1 2">PL171</strain>
    </source>
</reference>
<dbReference type="Proteomes" id="UP000193411">
    <property type="component" value="Unassembled WGS sequence"/>
</dbReference>
<accession>A0A1Y2I6B1</accession>
<evidence type="ECO:0000313" key="2">
    <source>
        <dbReference type="Proteomes" id="UP000193411"/>
    </source>
</evidence>
<proteinExistence type="predicted"/>
<name>A0A1Y2I6B1_9FUNG</name>
<comment type="caution">
    <text evidence="1">The sequence shown here is derived from an EMBL/GenBank/DDBJ whole genome shotgun (WGS) entry which is preliminary data.</text>
</comment>